<dbReference type="SUPFAM" id="SSF56645">
    <property type="entry name" value="Acyl-CoA dehydrogenase NM domain-like"/>
    <property type="match status" value="1"/>
</dbReference>
<comment type="cofactor">
    <cofactor evidence="1 6">
        <name>FAD</name>
        <dbReference type="ChEBI" id="CHEBI:57692"/>
    </cofactor>
</comment>
<reference evidence="9" key="2">
    <citation type="submission" date="2015-09" db="EMBL/GenBank/DDBJ databases">
        <title>Draft genome sequence of Mycobacterium neoaurum DSM 44074.</title>
        <authorList>
            <person name="Croce O."/>
            <person name="Robert C."/>
            <person name="Raoult D."/>
            <person name="Drancourt M."/>
        </authorList>
    </citation>
    <scope>NUCLEOTIDE SEQUENCE</scope>
    <source>
        <strain evidence="9">DSM 44074</strain>
    </source>
</reference>
<dbReference type="GO" id="GO:0005886">
    <property type="term" value="C:plasma membrane"/>
    <property type="evidence" value="ECO:0007669"/>
    <property type="project" value="TreeGrafter"/>
</dbReference>
<dbReference type="FunFam" id="2.40.110.10:FF:000011">
    <property type="entry name" value="Acyl-CoA dehydrogenase FadE34"/>
    <property type="match status" value="1"/>
</dbReference>
<organism evidence="9 10">
    <name type="scientific">Mycolicibacterium neoaurum</name>
    <name type="common">Mycobacterium neoaurum</name>
    <dbReference type="NCBI Taxonomy" id="1795"/>
    <lineage>
        <taxon>Bacteria</taxon>
        <taxon>Bacillati</taxon>
        <taxon>Actinomycetota</taxon>
        <taxon>Actinomycetes</taxon>
        <taxon>Mycobacteriales</taxon>
        <taxon>Mycobacteriaceae</taxon>
        <taxon>Mycolicibacterium</taxon>
    </lineage>
</organism>
<dbReference type="Gene3D" id="1.10.540.10">
    <property type="entry name" value="Acyl-CoA dehydrogenase/oxidase, N-terminal domain"/>
    <property type="match status" value="1"/>
</dbReference>
<dbReference type="InterPro" id="IPR037069">
    <property type="entry name" value="AcylCoA_DH/ox_N_sf"/>
</dbReference>
<dbReference type="Proteomes" id="UP000028864">
    <property type="component" value="Unassembled WGS sequence"/>
</dbReference>
<evidence type="ECO:0000313" key="10">
    <source>
        <dbReference type="Proteomes" id="UP000028864"/>
    </source>
</evidence>
<proteinExistence type="inferred from homology"/>
<feature type="domain" description="Acyl-CoA oxidase/dehydrogenase middle" evidence="8">
    <location>
        <begin position="124"/>
        <end position="204"/>
    </location>
</feature>
<feature type="domain" description="Acyl-CoA dehydrogenase/oxidase C-terminal" evidence="7">
    <location>
        <begin position="230"/>
        <end position="380"/>
    </location>
</feature>
<accession>A0AAV2WQM7</accession>
<gene>
    <name evidence="9" type="ORF">BN1047_04022</name>
</gene>
<dbReference type="AlphaFoldDB" id="A0AAV2WQM7"/>
<dbReference type="Pfam" id="PF00441">
    <property type="entry name" value="Acyl-CoA_dh_1"/>
    <property type="match status" value="1"/>
</dbReference>
<dbReference type="InterPro" id="IPR009075">
    <property type="entry name" value="AcylCo_DH/oxidase_C"/>
</dbReference>
<evidence type="ECO:0000256" key="5">
    <source>
        <dbReference type="ARBA" id="ARBA00023002"/>
    </source>
</evidence>
<keyword evidence="5 6" id="KW-0560">Oxidoreductase</keyword>
<dbReference type="Gene3D" id="1.20.140.10">
    <property type="entry name" value="Butyryl-CoA Dehydrogenase, subunit A, domain 3"/>
    <property type="match status" value="1"/>
</dbReference>
<dbReference type="GO" id="GO:0016627">
    <property type="term" value="F:oxidoreductase activity, acting on the CH-CH group of donors"/>
    <property type="evidence" value="ECO:0007669"/>
    <property type="project" value="InterPro"/>
</dbReference>
<dbReference type="InterPro" id="IPR046373">
    <property type="entry name" value="Acyl-CoA_Oxase/DH_mid-dom_sf"/>
</dbReference>
<dbReference type="GO" id="GO:0050660">
    <property type="term" value="F:flavin adenine dinucleotide binding"/>
    <property type="evidence" value="ECO:0007669"/>
    <property type="project" value="InterPro"/>
</dbReference>
<dbReference type="PANTHER" id="PTHR43292:SF4">
    <property type="entry name" value="ACYL-COA DEHYDROGENASE FADE34"/>
    <property type="match status" value="1"/>
</dbReference>
<reference evidence="9" key="1">
    <citation type="submission" date="2014-05" db="EMBL/GenBank/DDBJ databases">
        <authorList>
            <person name="Urmite Genomes"/>
        </authorList>
    </citation>
    <scope>NUCLEOTIDE SEQUENCE</scope>
    <source>
        <strain evidence="9">DSM 44074</strain>
    </source>
</reference>
<dbReference type="InterPro" id="IPR006091">
    <property type="entry name" value="Acyl-CoA_Oxase/DH_mid-dom"/>
</dbReference>
<evidence type="ECO:0000256" key="6">
    <source>
        <dbReference type="RuleBase" id="RU362125"/>
    </source>
</evidence>
<evidence type="ECO:0000256" key="2">
    <source>
        <dbReference type="ARBA" id="ARBA00009347"/>
    </source>
</evidence>
<dbReference type="InterPro" id="IPR052161">
    <property type="entry name" value="Mycobact_Acyl-CoA_DH"/>
</dbReference>
<dbReference type="EMBL" id="LK021340">
    <property type="protein sequence ID" value="CDQ46118.1"/>
    <property type="molecule type" value="Genomic_DNA"/>
</dbReference>
<keyword evidence="3 6" id="KW-0285">Flavoprotein</keyword>
<evidence type="ECO:0000256" key="1">
    <source>
        <dbReference type="ARBA" id="ARBA00001974"/>
    </source>
</evidence>
<dbReference type="SUPFAM" id="SSF47203">
    <property type="entry name" value="Acyl-CoA dehydrogenase C-terminal domain-like"/>
    <property type="match status" value="1"/>
</dbReference>
<dbReference type="InterPro" id="IPR036250">
    <property type="entry name" value="AcylCo_DH-like_C"/>
</dbReference>
<dbReference type="InterPro" id="IPR009100">
    <property type="entry name" value="AcylCoA_DH/oxidase_NM_dom_sf"/>
</dbReference>
<evidence type="ECO:0000313" key="9">
    <source>
        <dbReference type="EMBL" id="CDQ46118.1"/>
    </source>
</evidence>
<keyword evidence="4 6" id="KW-0274">FAD</keyword>
<sequence>MSEINLPSAEELRAEVRAWLEENWTGVTLPKSDDPWVSSPERIAWLEQVVAAGYGAPTYPSQWFGRAYPNKLAKVIAEEFRAAGAPGACQDRFSIPANTTLAFGTEALKSDLLYKFLTEKARTCLLYSEPGAGSDLAGVRTTAVRDGDRWVINGQKVWTSGAKTSQYALLIARTDWDVPKHKGITFFIVPMNQPGIEIRPLVQITGDAHFNEVFITDATVPDAYVVGGVGNGWLVLQTALAVERSIMGSGTSLHRKQSRGNSLVEMARTHGKLGDAAIRRSLADVLALRELNSLNNARAKAEAKQGTASPVMSLGKLATSRILHAEARLKTDIIGADALLAGPDNAEADEVNFLSLNAFFTSIGGGTDQIQRNIIGERVLGLPREPEVDRDIPFREIRKN</sequence>
<evidence type="ECO:0000256" key="4">
    <source>
        <dbReference type="ARBA" id="ARBA00022827"/>
    </source>
</evidence>
<dbReference type="RefSeq" id="WP_030134877.1">
    <property type="nucleotide sequence ID" value="NZ_LK021340.1"/>
</dbReference>
<evidence type="ECO:0000259" key="8">
    <source>
        <dbReference type="Pfam" id="PF02770"/>
    </source>
</evidence>
<evidence type="ECO:0000256" key="3">
    <source>
        <dbReference type="ARBA" id="ARBA00022630"/>
    </source>
</evidence>
<comment type="similarity">
    <text evidence="2 6">Belongs to the acyl-CoA dehydrogenase family.</text>
</comment>
<dbReference type="Pfam" id="PF02770">
    <property type="entry name" value="Acyl-CoA_dh_M"/>
    <property type="match status" value="1"/>
</dbReference>
<protein>
    <submittedName>
        <fullName evidence="9">Acyl-CoA dehydrogenase</fullName>
    </submittedName>
</protein>
<dbReference type="PANTHER" id="PTHR43292">
    <property type="entry name" value="ACYL-COA DEHYDROGENASE"/>
    <property type="match status" value="1"/>
</dbReference>
<dbReference type="Gene3D" id="2.40.110.10">
    <property type="entry name" value="Butyryl-CoA Dehydrogenase, subunit A, domain 2"/>
    <property type="match status" value="1"/>
</dbReference>
<name>A0AAV2WQM7_MYCNE</name>
<evidence type="ECO:0000259" key="7">
    <source>
        <dbReference type="Pfam" id="PF00441"/>
    </source>
</evidence>